<comment type="caution">
    <text evidence="8">The sequence shown here is derived from an EMBL/GenBank/DDBJ whole genome shotgun (WGS) entry which is preliminary data.</text>
</comment>
<dbReference type="SUPFAM" id="SSF75005">
    <property type="entry name" value="Arabinanase/levansucrase/invertase"/>
    <property type="match status" value="1"/>
</dbReference>
<dbReference type="InterPro" id="IPR013148">
    <property type="entry name" value="Glyco_hydro_32_N"/>
</dbReference>
<name>A0AAW0QZ75_9PEZI</name>
<feature type="domain" description="Glycosyl hydrolase family 32 N-terminal" evidence="6">
    <location>
        <begin position="41"/>
        <end position="356"/>
    </location>
</feature>
<dbReference type="SMART" id="SM00640">
    <property type="entry name" value="Glyco_32"/>
    <property type="match status" value="1"/>
</dbReference>
<evidence type="ECO:0000259" key="6">
    <source>
        <dbReference type="Pfam" id="PF00251"/>
    </source>
</evidence>
<feature type="chain" id="PRO_5043373590" description="Levanbiose-producing levanase" evidence="5">
    <location>
        <begin position="35"/>
        <end position="534"/>
    </location>
</feature>
<reference evidence="8 9" key="1">
    <citation type="submission" date="2023-01" db="EMBL/GenBank/DDBJ databases">
        <title>Analysis of 21 Apiospora genomes using comparative genomics revels a genus with tremendous synthesis potential of carbohydrate active enzymes and secondary metabolites.</title>
        <authorList>
            <person name="Sorensen T."/>
        </authorList>
    </citation>
    <scope>NUCLEOTIDE SEQUENCE [LARGE SCALE GENOMIC DNA]</scope>
    <source>
        <strain evidence="8 9">CBS 117206</strain>
    </source>
</reference>
<dbReference type="InterPro" id="IPR001362">
    <property type="entry name" value="Glyco_hydro_32"/>
</dbReference>
<gene>
    <name evidence="8" type="ORF">PG999_004397</name>
</gene>
<dbReference type="Pfam" id="PF08244">
    <property type="entry name" value="Glyco_hydro_32C"/>
    <property type="match status" value="1"/>
</dbReference>
<evidence type="ECO:0000313" key="9">
    <source>
        <dbReference type="Proteomes" id="UP001392437"/>
    </source>
</evidence>
<evidence type="ECO:0000256" key="2">
    <source>
        <dbReference type="ARBA" id="ARBA00022801"/>
    </source>
</evidence>
<keyword evidence="5" id="KW-0732">Signal</keyword>
<dbReference type="Proteomes" id="UP001392437">
    <property type="component" value="Unassembled WGS sequence"/>
</dbReference>
<accession>A0AAW0QZ75</accession>
<organism evidence="8 9">
    <name type="scientific">Apiospora kogelbergensis</name>
    <dbReference type="NCBI Taxonomy" id="1337665"/>
    <lineage>
        <taxon>Eukaryota</taxon>
        <taxon>Fungi</taxon>
        <taxon>Dikarya</taxon>
        <taxon>Ascomycota</taxon>
        <taxon>Pezizomycotina</taxon>
        <taxon>Sordariomycetes</taxon>
        <taxon>Xylariomycetidae</taxon>
        <taxon>Amphisphaeriales</taxon>
        <taxon>Apiosporaceae</taxon>
        <taxon>Apiospora</taxon>
    </lineage>
</organism>
<keyword evidence="2 4" id="KW-0378">Hydrolase</keyword>
<dbReference type="InterPro" id="IPR023296">
    <property type="entry name" value="Glyco_hydro_beta-prop_sf"/>
</dbReference>
<keyword evidence="3 4" id="KW-0326">Glycosidase</keyword>
<evidence type="ECO:0008006" key="10">
    <source>
        <dbReference type="Google" id="ProtNLM"/>
    </source>
</evidence>
<evidence type="ECO:0000256" key="5">
    <source>
        <dbReference type="SAM" id="SignalP"/>
    </source>
</evidence>
<dbReference type="GO" id="GO:0005987">
    <property type="term" value="P:sucrose catabolic process"/>
    <property type="evidence" value="ECO:0007669"/>
    <property type="project" value="TreeGrafter"/>
</dbReference>
<dbReference type="Pfam" id="PF00251">
    <property type="entry name" value="Glyco_hydro_32N"/>
    <property type="match status" value="1"/>
</dbReference>
<dbReference type="AlphaFoldDB" id="A0AAW0QZ75"/>
<evidence type="ECO:0000256" key="4">
    <source>
        <dbReference type="RuleBase" id="RU362110"/>
    </source>
</evidence>
<dbReference type="PANTHER" id="PTHR42800">
    <property type="entry name" value="EXOINULINASE INUD (AFU_ORTHOLOGUE AFUA_5G00480)"/>
    <property type="match status" value="1"/>
</dbReference>
<protein>
    <recommendedName>
        <fullName evidence="10">Levanbiose-producing levanase</fullName>
    </recommendedName>
</protein>
<sequence>MSTFLFSAARQPLFNSFVVLSFFLLARVVPLVAGQTRPNYHITPATKWLNDPQRPFFLGGEWHLNYLYNSNWDKSNPGAGGTEWYHATSVDMVQWTPRDVAIKKYQPNPSSGAILGDVETGSAVVDTTNSAGFGQDAVVAVLTQMQDGIQQQSLFYSNDAGYTYTAFDGNPVMPNPDPSAQAAFRDPKIFRDDEAGHWVAALAEGTKIGFYKSTDLKTWAFMSAFSPIDSGVDLGTLECPDLYQMDLDGNSASRTWILAVGGNGYLRGMATGTAYWAGTWDGTHFTATGSSPRWMDEGPDFYATVSWENPQDKFGSRYAIAWMNSWDYANTLPYYGDFEGQLSLVREVKYQTINGTPTLVSMPIAGYETRFTRPVSVSNKTITTDPATASLPVDLPGGAYVIRAAVSKADGDDGNKVYFRIKSNGNYNTTIGYDFANSQVFFARGSDGSASDILVSGAKQSWDAVRTAANPAGGNTVKLAIYVDYNSVETFVNDEGVASLSGLIFPNQGAEGIDVEADVGKLTLTSFTYASFAA</sequence>
<dbReference type="SUPFAM" id="SSF49899">
    <property type="entry name" value="Concanavalin A-like lectins/glucanases"/>
    <property type="match status" value="1"/>
</dbReference>
<dbReference type="Gene3D" id="2.115.10.20">
    <property type="entry name" value="Glycosyl hydrolase domain, family 43"/>
    <property type="match status" value="1"/>
</dbReference>
<dbReference type="Gene3D" id="2.60.120.560">
    <property type="entry name" value="Exo-inulinase, domain 1"/>
    <property type="match status" value="1"/>
</dbReference>
<comment type="similarity">
    <text evidence="1 4">Belongs to the glycosyl hydrolase 32 family.</text>
</comment>
<dbReference type="InterPro" id="IPR013320">
    <property type="entry name" value="ConA-like_dom_sf"/>
</dbReference>
<keyword evidence="9" id="KW-1185">Reference proteome</keyword>
<dbReference type="CDD" id="cd18622">
    <property type="entry name" value="GH32_Inu-like"/>
    <property type="match status" value="1"/>
</dbReference>
<evidence type="ECO:0000256" key="1">
    <source>
        <dbReference type="ARBA" id="ARBA00009902"/>
    </source>
</evidence>
<dbReference type="GO" id="GO:0005737">
    <property type="term" value="C:cytoplasm"/>
    <property type="evidence" value="ECO:0007669"/>
    <property type="project" value="TreeGrafter"/>
</dbReference>
<feature type="signal peptide" evidence="5">
    <location>
        <begin position="1"/>
        <end position="34"/>
    </location>
</feature>
<dbReference type="PANTHER" id="PTHR42800:SF1">
    <property type="entry name" value="EXOINULINASE INUD (AFU_ORTHOLOGUE AFUA_5G00480)"/>
    <property type="match status" value="1"/>
</dbReference>
<feature type="domain" description="Glycosyl hydrolase family 32 C-terminal" evidence="7">
    <location>
        <begin position="383"/>
        <end position="529"/>
    </location>
</feature>
<dbReference type="InterPro" id="IPR013189">
    <property type="entry name" value="Glyco_hydro_32_C"/>
</dbReference>
<proteinExistence type="inferred from homology"/>
<dbReference type="GO" id="GO:0004575">
    <property type="term" value="F:sucrose alpha-glucosidase activity"/>
    <property type="evidence" value="ECO:0007669"/>
    <property type="project" value="TreeGrafter"/>
</dbReference>
<evidence type="ECO:0000256" key="3">
    <source>
        <dbReference type="ARBA" id="ARBA00023295"/>
    </source>
</evidence>
<dbReference type="EMBL" id="JAQQWP010000004">
    <property type="protein sequence ID" value="KAK8120277.1"/>
    <property type="molecule type" value="Genomic_DNA"/>
</dbReference>
<evidence type="ECO:0000313" key="8">
    <source>
        <dbReference type="EMBL" id="KAK8120277.1"/>
    </source>
</evidence>
<evidence type="ECO:0000259" key="7">
    <source>
        <dbReference type="Pfam" id="PF08244"/>
    </source>
</evidence>